<evidence type="ECO:0008006" key="4">
    <source>
        <dbReference type="Google" id="ProtNLM"/>
    </source>
</evidence>
<dbReference type="GO" id="GO:0043248">
    <property type="term" value="P:proteasome assembly"/>
    <property type="evidence" value="ECO:0007669"/>
    <property type="project" value="InterPro"/>
</dbReference>
<name>A0AAV0ATY9_PHAPC</name>
<comment type="caution">
    <text evidence="2">The sequence shown here is derived from an EMBL/GenBank/DDBJ whole genome shotgun (WGS) entry which is preliminary data.</text>
</comment>
<dbReference type="PANTHER" id="PTHR31051:SF1">
    <property type="entry name" value="PROTEASOME ASSEMBLY CHAPERONE 3"/>
    <property type="match status" value="1"/>
</dbReference>
<accession>A0AAV0ATY9</accession>
<dbReference type="Proteomes" id="UP001153365">
    <property type="component" value="Unassembled WGS sequence"/>
</dbReference>
<dbReference type="PANTHER" id="PTHR31051">
    <property type="entry name" value="PROTEASOME ASSEMBLY CHAPERONE 3"/>
    <property type="match status" value="1"/>
</dbReference>
<dbReference type="EMBL" id="CALTRL010001446">
    <property type="protein sequence ID" value="CAH7672516.1"/>
    <property type="molecule type" value="Genomic_DNA"/>
</dbReference>
<sequence length="234" mass="26025">MINEERRGGGKKEGEGWSTTLKKSLEAKQKTGLNSDSGPVERILKYKADRRFFEEFQGPRSESLPSSKRTIAMNNEEIVNESESSCPILIKQSAKLIDDVQTEVISYEFDDRTLILITQLGKVGNLIQVSLPLSKLEDSESIDIIPGSDDGLIPRLPSPLNSLDVTPILGSSSTLSDKDDGFRSLLEVYVRQISTIIISGFDPNNLNEEMDHLATLKNRELRRHKPINTVDGVV</sequence>
<evidence type="ECO:0000256" key="1">
    <source>
        <dbReference type="SAM" id="MobiDB-lite"/>
    </source>
</evidence>
<gene>
    <name evidence="2" type="ORF">PPACK8108_LOCUS7333</name>
</gene>
<reference evidence="2" key="1">
    <citation type="submission" date="2022-06" db="EMBL/GenBank/DDBJ databases">
        <authorList>
            <consortium name="SYNGENTA / RWTH Aachen University"/>
        </authorList>
    </citation>
    <scope>NUCLEOTIDE SEQUENCE</scope>
</reference>
<feature type="region of interest" description="Disordered" evidence="1">
    <location>
        <begin position="1"/>
        <end position="38"/>
    </location>
</feature>
<organism evidence="2 3">
    <name type="scientific">Phakopsora pachyrhizi</name>
    <name type="common">Asian soybean rust disease fungus</name>
    <dbReference type="NCBI Taxonomy" id="170000"/>
    <lineage>
        <taxon>Eukaryota</taxon>
        <taxon>Fungi</taxon>
        <taxon>Dikarya</taxon>
        <taxon>Basidiomycota</taxon>
        <taxon>Pucciniomycotina</taxon>
        <taxon>Pucciniomycetes</taxon>
        <taxon>Pucciniales</taxon>
        <taxon>Phakopsoraceae</taxon>
        <taxon>Phakopsora</taxon>
    </lineage>
</organism>
<dbReference type="AlphaFoldDB" id="A0AAV0ATY9"/>
<evidence type="ECO:0000313" key="2">
    <source>
        <dbReference type="EMBL" id="CAH7672516.1"/>
    </source>
</evidence>
<dbReference type="Gene3D" id="3.30.230.90">
    <property type="match status" value="1"/>
</dbReference>
<evidence type="ECO:0000313" key="3">
    <source>
        <dbReference type="Proteomes" id="UP001153365"/>
    </source>
</evidence>
<proteinExistence type="predicted"/>
<dbReference type="InterPro" id="IPR018788">
    <property type="entry name" value="Proteasome_assmbl_chp_3"/>
</dbReference>
<keyword evidence="3" id="KW-1185">Reference proteome</keyword>
<dbReference type="InterPro" id="IPR053720">
    <property type="entry name" value="Psm_Assembly_Chaperone"/>
</dbReference>
<feature type="compositionally biased region" description="Basic and acidic residues" evidence="1">
    <location>
        <begin position="1"/>
        <end position="15"/>
    </location>
</feature>
<protein>
    <recommendedName>
        <fullName evidence="4">Proteasome assembly chaperone 3</fullName>
    </recommendedName>
</protein>